<protein>
    <submittedName>
        <fullName evidence="1">Uncharacterized protein</fullName>
    </submittedName>
</protein>
<gene>
    <name evidence="1" type="ORF">RRG08_024107</name>
</gene>
<dbReference type="Proteomes" id="UP001283361">
    <property type="component" value="Unassembled WGS sequence"/>
</dbReference>
<name>A0AAE1BBQ7_9GAST</name>
<evidence type="ECO:0000313" key="2">
    <source>
        <dbReference type="Proteomes" id="UP001283361"/>
    </source>
</evidence>
<evidence type="ECO:0000313" key="1">
    <source>
        <dbReference type="EMBL" id="KAK3803195.1"/>
    </source>
</evidence>
<dbReference type="EMBL" id="JAWDGP010000177">
    <property type="protein sequence ID" value="KAK3803195.1"/>
    <property type="molecule type" value="Genomic_DNA"/>
</dbReference>
<organism evidence="1 2">
    <name type="scientific">Elysia crispata</name>
    <name type="common">lettuce slug</name>
    <dbReference type="NCBI Taxonomy" id="231223"/>
    <lineage>
        <taxon>Eukaryota</taxon>
        <taxon>Metazoa</taxon>
        <taxon>Spiralia</taxon>
        <taxon>Lophotrochozoa</taxon>
        <taxon>Mollusca</taxon>
        <taxon>Gastropoda</taxon>
        <taxon>Heterobranchia</taxon>
        <taxon>Euthyneura</taxon>
        <taxon>Panpulmonata</taxon>
        <taxon>Sacoglossa</taxon>
        <taxon>Placobranchoidea</taxon>
        <taxon>Plakobranchidae</taxon>
        <taxon>Elysia</taxon>
    </lineage>
</organism>
<dbReference type="AlphaFoldDB" id="A0AAE1BBQ7"/>
<keyword evidence="2" id="KW-1185">Reference proteome</keyword>
<reference evidence="1" key="1">
    <citation type="journal article" date="2023" name="G3 (Bethesda)">
        <title>A reference genome for the long-term kleptoplast-retaining sea slug Elysia crispata morphotype clarki.</title>
        <authorList>
            <person name="Eastman K.E."/>
            <person name="Pendleton A.L."/>
            <person name="Shaikh M.A."/>
            <person name="Suttiyut T."/>
            <person name="Ogas R."/>
            <person name="Tomko P."/>
            <person name="Gavelis G."/>
            <person name="Widhalm J.R."/>
            <person name="Wisecaver J.H."/>
        </authorList>
    </citation>
    <scope>NUCLEOTIDE SEQUENCE</scope>
    <source>
        <strain evidence="1">ECLA1</strain>
    </source>
</reference>
<proteinExistence type="predicted"/>
<sequence>MLWILNDDATSVTNFSNIGTKKIFLSVKIKEILQHPQRDGQMVKSLTASLVSREEEERHMRNLNEDEQLKKQIAEIEDCVKESEHKLQDSGASLEQLDPGPLIHLKKLIPTVIAVEAIPTGQTVVLDSDAQCVLLE</sequence>
<comment type="caution">
    <text evidence="1">The sequence shown here is derived from an EMBL/GenBank/DDBJ whole genome shotgun (WGS) entry which is preliminary data.</text>
</comment>
<accession>A0AAE1BBQ7</accession>